<evidence type="ECO:0000313" key="2">
    <source>
        <dbReference type="Proteomes" id="UP001430455"/>
    </source>
</evidence>
<dbReference type="EMBL" id="RKLT01000003">
    <property type="protein sequence ID" value="MBX0295308.1"/>
    <property type="molecule type" value="Genomic_DNA"/>
</dbReference>
<dbReference type="RefSeq" id="WP_220579961.1">
    <property type="nucleotide sequence ID" value="NZ_RKLT01000003.1"/>
</dbReference>
<keyword evidence="2" id="KW-1185">Reference proteome</keyword>
<accession>A0AAW4PC56</accession>
<name>A0AAW4PC56_9EURY</name>
<evidence type="ECO:0000313" key="1">
    <source>
        <dbReference type="EMBL" id="MBX0295308.1"/>
    </source>
</evidence>
<proteinExistence type="predicted"/>
<dbReference type="AlphaFoldDB" id="A0AAW4PC56"/>
<dbReference type="Proteomes" id="UP001430455">
    <property type="component" value="Unassembled WGS sequence"/>
</dbReference>
<gene>
    <name evidence="1" type="ORF">EGH23_10485</name>
</gene>
<reference evidence="1 2" key="1">
    <citation type="submission" date="2021-06" db="EMBL/GenBank/DDBJ databases">
        <title>Halomicroarcula sp. a new haloarchaeum isolated from saline soil.</title>
        <authorList>
            <person name="Duran-Viseras A."/>
            <person name="Sanchez-Porro C."/>
            <person name="Ventosa A."/>
        </authorList>
    </citation>
    <scope>NUCLEOTIDE SEQUENCE [LARGE SCALE GENOMIC DNA]</scope>
    <source>
        <strain evidence="1 2">F27</strain>
    </source>
</reference>
<sequence>MQRRKFLIGMGSLAAGSAAAMGTGAFSSVSANRGVSVEVADDSNAYLGISSISEYADTTNDNSATLELNLDESVSGGGSGINSDATTQIREVFQITNQGTKAVGISIDSEALNNALDTGSGSQLHFFVGDPGGKSLDVYDPNDLVDSNGNWKLPDKRIIASGNSVEVGLYVVNNGADWDIDESITINAYDRTSLNNNDFDT</sequence>
<organism evidence="1 2">
    <name type="scientific">Haloarcula nitratireducens</name>
    <dbReference type="NCBI Taxonomy" id="2487749"/>
    <lineage>
        <taxon>Archaea</taxon>
        <taxon>Methanobacteriati</taxon>
        <taxon>Methanobacteriota</taxon>
        <taxon>Stenosarchaea group</taxon>
        <taxon>Halobacteria</taxon>
        <taxon>Halobacteriales</taxon>
        <taxon>Haloarculaceae</taxon>
        <taxon>Haloarcula</taxon>
    </lineage>
</organism>
<comment type="caution">
    <text evidence="1">The sequence shown here is derived from an EMBL/GenBank/DDBJ whole genome shotgun (WGS) entry which is preliminary data.</text>
</comment>
<evidence type="ECO:0008006" key="3">
    <source>
        <dbReference type="Google" id="ProtNLM"/>
    </source>
</evidence>
<protein>
    <recommendedName>
        <fullName evidence="3">DUF1102 domain-containing protein</fullName>
    </recommendedName>
</protein>